<dbReference type="InterPro" id="IPR001138">
    <property type="entry name" value="Zn2Cys6_DnaBD"/>
</dbReference>
<feature type="compositionally biased region" description="Gly residues" evidence="8">
    <location>
        <begin position="1"/>
        <end position="10"/>
    </location>
</feature>
<dbReference type="OrthoDB" id="39175at2759"/>
<evidence type="ECO:0000256" key="2">
    <source>
        <dbReference type="ARBA" id="ARBA00022723"/>
    </source>
</evidence>
<dbReference type="Proteomes" id="UP000777482">
    <property type="component" value="Unassembled WGS sequence"/>
</dbReference>
<dbReference type="PANTHER" id="PTHR31313">
    <property type="entry name" value="TY1 ENHANCER ACTIVATOR"/>
    <property type="match status" value="1"/>
</dbReference>
<feature type="compositionally biased region" description="Acidic residues" evidence="8">
    <location>
        <begin position="677"/>
        <end position="689"/>
    </location>
</feature>
<feature type="region of interest" description="Disordered" evidence="8">
    <location>
        <begin position="1"/>
        <end position="20"/>
    </location>
</feature>
<dbReference type="InterPro" id="IPR007219">
    <property type="entry name" value="XnlR_reg_dom"/>
</dbReference>
<feature type="region of interest" description="Disordered" evidence="8">
    <location>
        <begin position="1343"/>
        <end position="1374"/>
    </location>
</feature>
<evidence type="ECO:0000256" key="6">
    <source>
        <dbReference type="ARBA" id="ARBA00023163"/>
    </source>
</evidence>
<feature type="region of interest" description="Disordered" evidence="8">
    <location>
        <begin position="571"/>
        <end position="598"/>
    </location>
</feature>
<evidence type="ECO:0000313" key="11">
    <source>
        <dbReference type="Proteomes" id="UP000777482"/>
    </source>
</evidence>
<evidence type="ECO:0000256" key="7">
    <source>
        <dbReference type="ARBA" id="ARBA00023242"/>
    </source>
</evidence>
<keyword evidence="4" id="KW-0805">Transcription regulation</keyword>
<gene>
    <name evidence="10" type="ORF">C6P46_007133</name>
</gene>
<dbReference type="CDD" id="cd12148">
    <property type="entry name" value="fungal_TF_MHR"/>
    <property type="match status" value="1"/>
</dbReference>
<dbReference type="GO" id="GO:0000981">
    <property type="term" value="F:DNA-binding transcription factor activity, RNA polymerase II-specific"/>
    <property type="evidence" value="ECO:0007669"/>
    <property type="project" value="InterPro"/>
</dbReference>
<feature type="domain" description="Xylanolytic transcriptional activator regulatory" evidence="9">
    <location>
        <begin position="381"/>
        <end position="577"/>
    </location>
</feature>
<feature type="region of interest" description="Disordered" evidence="8">
    <location>
        <begin position="1253"/>
        <end position="1287"/>
    </location>
</feature>
<dbReference type="CDD" id="cd00067">
    <property type="entry name" value="GAL4"/>
    <property type="match status" value="1"/>
</dbReference>
<dbReference type="PANTHER" id="PTHR31313:SF81">
    <property type="entry name" value="TY1 ENHANCER ACTIVATOR"/>
    <property type="match status" value="1"/>
</dbReference>
<comment type="caution">
    <text evidence="10">The sequence shown here is derived from an EMBL/GenBank/DDBJ whole genome shotgun (WGS) entry which is preliminary data.</text>
</comment>
<dbReference type="GO" id="GO:0005634">
    <property type="term" value="C:nucleus"/>
    <property type="evidence" value="ECO:0007669"/>
    <property type="project" value="UniProtKB-SubCell"/>
</dbReference>
<dbReference type="Pfam" id="PF04082">
    <property type="entry name" value="Fungal_trans"/>
    <property type="match status" value="1"/>
</dbReference>
<feature type="region of interest" description="Disordered" evidence="8">
    <location>
        <begin position="996"/>
        <end position="1038"/>
    </location>
</feature>
<dbReference type="GO" id="GO:0008270">
    <property type="term" value="F:zinc ion binding"/>
    <property type="evidence" value="ECO:0007669"/>
    <property type="project" value="InterPro"/>
</dbReference>
<feature type="compositionally biased region" description="Basic residues" evidence="8">
    <location>
        <begin position="501"/>
        <end position="511"/>
    </location>
</feature>
<keyword evidence="3" id="KW-0862">Zinc</keyword>
<feature type="region of interest" description="Disordered" evidence="8">
    <location>
        <begin position="501"/>
        <end position="528"/>
    </location>
</feature>
<keyword evidence="11" id="KW-1185">Reference proteome</keyword>
<dbReference type="GO" id="GO:0006351">
    <property type="term" value="P:DNA-templated transcription"/>
    <property type="evidence" value="ECO:0007669"/>
    <property type="project" value="InterPro"/>
</dbReference>
<evidence type="ECO:0000256" key="4">
    <source>
        <dbReference type="ARBA" id="ARBA00023015"/>
    </source>
</evidence>
<name>A0A9P6VX95_RHOMI</name>
<dbReference type="InterPro" id="IPR051615">
    <property type="entry name" value="Transcr_Regulatory_Elem"/>
</dbReference>
<feature type="compositionally biased region" description="Basic and acidic residues" evidence="8">
    <location>
        <begin position="314"/>
        <end position="326"/>
    </location>
</feature>
<feature type="compositionally biased region" description="Gly residues" evidence="8">
    <location>
        <begin position="1353"/>
        <end position="1374"/>
    </location>
</feature>
<feature type="compositionally biased region" description="Pro residues" evidence="8">
    <location>
        <begin position="175"/>
        <end position="184"/>
    </location>
</feature>
<feature type="region of interest" description="Disordered" evidence="8">
    <location>
        <begin position="171"/>
        <end position="192"/>
    </location>
</feature>
<evidence type="ECO:0000313" key="10">
    <source>
        <dbReference type="EMBL" id="KAG0656413.1"/>
    </source>
</evidence>
<dbReference type="InterPro" id="IPR036864">
    <property type="entry name" value="Zn2-C6_fun-type_DNA-bd_sf"/>
</dbReference>
<evidence type="ECO:0000256" key="3">
    <source>
        <dbReference type="ARBA" id="ARBA00022833"/>
    </source>
</evidence>
<feature type="compositionally biased region" description="Low complexity" evidence="8">
    <location>
        <begin position="1269"/>
        <end position="1284"/>
    </location>
</feature>
<comment type="subcellular location">
    <subcellularLocation>
        <location evidence="1">Nucleus</location>
    </subcellularLocation>
</comment>
<feature type="region of interest" description="Disordered" evidence="8">
    <location>
        <begin position="310"/>
        <end position="335"/>
    </location>
</feature>
<feature type="compositionally biased region" description="Acidic residues" evidence="8">
    <location>
        <begin position="515"/>
        <end position="524"/>
    </location>
</feature>
<feature type="region of interest" description="Disordered" evidence="8">
    <location>
        <begin position="668"/>
        <end position="731"/>
    </location>
</feature>
<feature type="region of interest" description="Disordered" evidence="8">
    <location>
        <begin position="412"/>
        <end position="448"/>
    </location>
</feature>
<feature type="region of interest" description="Disordered" evidence="8">
    <location>
        <begin position="777"/>
        <end position="811"/>
    </location>
</feature>
<evidence type="ECO:0000256" key="5">
    <source>
        <dbReference type="ARBA" id="ARBA00023125"/>
    </source>
</evidence>
<keyword evidence="6" id="KW-0804">Transcription</keyword>
<proteinExistence type="predicted"/>
<evidence type="ECO:0000256" key="8">
    <source>
        <dbReference type="SAM" id="MobiDB-lite"/>
    </source>
</evidence>
<dbReference type="Gene3D" id="4.10.240.10">
    <property type="entry name" value="Zn(2)-C6 fungal-type DNA-binding domain"/>
    <property type="match status" value="1"/>
</dbReference>
<reference evidence="10 11" key="1">
    <citation type="submission" date="2020-11" db="EMBL/GenBank/DDBJ databases">
        <title>Kefir isolates.</title>
        <authorList>
            <person name="Marcisauskas S."/>
            <person name="Kim Y."/>
            <person name="Blasche S."/>
        </authorList>
    </citation>
    <scope>NUCLEOTIDE SEQUENCE [LARGE SCALE GENOMIC DNA]</scope>
    <source>
        <strain evidence="10 11">KR</strain>
    </source>
</reference>
<organism evidence="10 11">
    <name type="scientific">Rhodotorula mucilaginosa</name>
    <name type="common">Yeast</name>
    <name type="synonym">Rhodotorula rubra</name>
    <dbReference type="NCBI Taxonomy" id="5537"/>
    <lineage>
        <taxon>Eukaryota</taxon>
        <taxon>Fungi</taxon>
        <taxon>Dikarya</taxon>
        <taxon>Basidiomycota</taxon>
        <taxon>Pucciniomycotina</taxon>
        <taxon>Microbotryomycetes</taxon>
        <taxon>Sporidiobolales</taxon>
        <taxon>Sporidiobolaceae</taxon>
        <taxon>Rhodotorula</taxon>
    </lineage>
</organism>
<evidence type="ECO:0000256" key="1">
    <source>
        <dbReference type="ARBA" id="ARBA00004123"/>
    </source>
</evidence>
<keyword evidence="5" id="KW-0238">DNA-binding</keyword>
<feature type="compositionally biased region" description="Low complexity" evidence="8">
    <location>
        <begin position="1014"/>
        <end position="1028"/>
    </location>
</feature>
<protein>
    <recommendedName>
        <fullName evidence="9">Xylanolytic transcriptional activator regulatory domain-containing protein</fullName>
    </recommendedName>
</protein>
<dbReference type="GO" id="GO:0003677">
    <property type="term" value="F:DNA binding"/>
    <property type="evidence" value="ECO:0007669"/>
    <property type="project" value="UniProtKB-KW"/>
</dbReference>
<feature type="compositionally biased region" description="Low complexity" evidence="8">
    <location>
        <begin position="577"/>
        <end position="598"/>
    </location>
</feature>
<dbReference type="EMBL" id="PUHQ01000098">
    <property type="protein sequence ID" value="KAG0656413.1"/>
    <property type="molecule type" value="Genomic_DNA"/>
</dbReference>
<accession>A0A9P6VX95</accession>
<keyword evidence="2" id="KW-0479">Metal-binding</keyword>
<feature type="compositionally biased region" description="Low complexity" evidence="8">
    <location>
        <begin position="777"/>
        <end position="787"/>
    </location>
</feature>
<feature type="compositionally biased region" description="Low complexity" evidence="8">
    <location>
        <begin position="412"/>
        <end position="446"/>
    </location>
</feature>
<keyword evidence="7" id="KW-0539">Nucleus</keyword>
<sequence length="1374" mass="142761">MDSDGDGAGGDPAHQAKKRRVTRACRKRRIKCQAYPNPASIDAPCVICTDAGAPHLCTYSKPPRKRGPQAGKARSLAEKCATLQRLLGYLATTIPNLETYVQDFAAAAAAAAASSSPDPASSASSAASPAMTADAFQQAYESTRIPEILDAILPPLVSARDAAKLKLDQQQHLLPNPPPPPPPGGGVLPTLTYPTSLAKAEQQYDEDPNSSLSYVAADRDAIMTPLDPYQPMFATPSTAQTSANGGSSSSSSIPFVALHALANVAVPDHNKYNHHNYHESFTTGSGSNKVVVSDGQDGAAVATAGAPAAARPLHAAEGRAGDEKAKGKGKRKAVGEDTAAGAIDPLLEQHRQQQGYAAHSLDMKEEVEVFIPDGATRSALLDLYFNQVVQPSFPMLDKSAFLRWSAHLPFGATPVPRPSTSSSSSSGRARPPPATTTTTTTTNNNNSPPPHLYLSIFALASIYVPPSSPLREHLPLEAPRVYADAAREFLLRQVGLIGHHHRHHLHHHRQKRELEEDEGEEQEGEGGGGLEAVQSAVLLAMCDWGQGHVDRAWFMSSLALSLAVAQSLHLPSRSSKASNPRTSPTSSSPLPGSTASASASTSSRLKTLHSVLIIHFLLSVRLDRVPLSIALLQDYEREIPPPPTDEVENWDLWRSDKTAGELRREWAATGEGAAEADQWDGGESPDDSVDPARQKTGKGPASSSSNKQKKKGGGRIPAAGGGGGAGAGSAAGGFEEQPALAVASNSLVVFARLAELCQIGTRILRYKLRSAAAAAGSVAGSQQEASGPYAKRQAQYGHQEEEEGQDPPDAFSPEELLRQLQEWEAGLGPDLRIGTTSSSLSLSLAGDSTDAAKGAAVALVKERPRWTVAMHLVLATLQLRLVDTANPNGRRGTATTLKRITQILDQHRAVFTPFRSLPMSELPLYAASSFLLGGEGEAALDLAERRAAARSIVKTARELGRVLPIARRISQRLASLSTGPGTADPHSRNVDKASNAELAAAERKQQAAVPPPTSSTTLAPTSQVSVVPTGPPPPAASAAEPFQAFLSYAQDLGPAAEPSTILDFGSWDQSDLLVSLGLVGAPGPGAGAQAPLSGASGVGAASGSGNVYDHWAAWGAPPPIEGTAMVGEADHDNFPLPVLMETGGLGSLFNQSQSHEGVANPGGMAIDSVGVAGGCGMVPPPLAPSTGLTPLRSTSAGGRMVPPHQSPAYAVADAHSMMSSVASTSASSSVRGGIPPAGGDAMVISPDPKLYALPQASHPAPQPATMAFHHQQQQQQQQLPQHQQNRPDHAAYLPRSVFGTPVPPGGSNMSMGMSMSSMEGQEAYEAALGTDLLTRWLDRGTLAFTTPETTPGPAGGGGGGGGGSRGGGASGGGP</sequence>
<feature type="compositionally biased region" description="Gly residues" evidence="8">
    <location>
        <begin position="719"/>
        <end position="731"/>
    </location>
</feature>
<evidence type="ECO:0000259" key="9">
    <source>
        <dbReference type="Pfam" id="PF04082"/>
    </source>
</evidence>